<evidence type="ECO:0000313" key="1">
    <source>
        <dbReference type="EMBL" id="MBC3540789.1"/>
    </source>
</evidence>
<keyword evidence="2" id="KW-1185">Reference proteome</keyword>
<dbReference type="PROSITE" id="PS51257">
    <property type="entry name" value="PROKAR_LIPOPROTEIN"/>
    <property type="match status" value="1"/>
</dbReference>
<organism evidence="1 2">
    <name type="scientific">Rufibacter sediminis</name>
    <dbReference type="NCBI Taxonomy" id="2762756"/>
    <lineage>
        <taxon>Bacteria</taxon>
        <taxon>Pseudomonadati</taxon>
        <taxon>Bacteroidota</taxon>
        <taxon>Cytophagia</taxon>
        <taxon>Cytophagales</taxon>
        <taxon>Hymenobacteraceae</taxon>
        <taxon>Rufibacter</taxon>
    </lineage>
</organism>
<accession>A0ABR6VV59</accession>
<comment type="caution">
    <text evidence="1">The sequence shown here is derived from an EMBL/GenBank/DDBJ whole genome shotgun (WGS) entry which is preliminary data.</text>
</comment>
<proteinExistence type="predicted"/>
<dbReference type="EMBL" id="JACOAF010000031">
    <property type="protein sequence ID" value="MBC3540789.1"/>
    <property type="molecule type" value="Genomic_DNA"/>
</dbReference>
<dbReference type="Proteomes" id="UP000659698">
    <property type="component" value="Unassembled WGS sequence"/>
</dbReference>
<evidence type="ECO:0008006" key="3">
    <source>
        <dbReference type="Google" id="ProtNLM"/>
    </source>
</evidence>
<evidence type="ECO:0000313" key="2">
    <source>
        <dbReference type="Proteomes" id="UP000659698"/>
    </source>
</evidence>
<sequence length="152" mass="16367">MKSTTYLAFFGLLLMGCRSTEQLPQEKKETISHELGACSLELHKPVTVGELTVNLLKVEESRCPLNVNCIRAGSAVTHVQLQDARGNSATKILYLGDALAAPENRGPRSADTVHVSMTNKVYRLILTEVLPLPNASDPSPAPVTAKMSVVAL</sequence>
<reference evidence="1 2" key="1">
    <citation type="journal article" date="2019" name="Int. J. Syst. Evol. Microbiol.">
        <title>Rufibacter sediminis sp. nov., isolated from freshwater lake sediment.</title>
        <authorList>
            <person name="Qu J.H."/>
            <person name="Zhang L.J."/>
            <person name="Fu Y.H."/>
            <person name="Li H.F."/>
        </authorList>
    </citation>
    <scope>NUCLEOTIDE SEQUENCE [LARGE SCALE GENOMIC DNA]</scope>
    <source>
        <strain evidence="1 2">H-1</strain>
    </source>
</reference>
<gene>
    <name evidence="1" type="ORF">H7U12_13935</name>
</gene>
<name>A0ABR6VV59_9BACT</name>
<protein>
    <recommendedName>
        <fullName evidence="3">Lipoprotein</fullName>
    </recommendedName>
</protein>
<dbReference type="RefSeq" id="WP_186638972.1">
    <property type="nucleotide sequence ID" value="NZ_JACOAF010000031.1"/>
</dbReference>